<sequence>MLLSHFPSAVALPTASLQFVAAASQLSKLLPSIADASTALFSSVFAWLLLLLIHQLLGVSASISAAASADFFKLQVAAMGCCRVLLLRVFNLPPQPSLLSLYFFYFFLPSALVFFSCCSFSPFKGAEQLLLLIFL</sequence>
<name>A0ACC0CE66_CATRO</name>
<reference evidence="2" key="1">
    <citation type="journal article" date="2023" name="Nat. Plants">
        <title>Single-cell RNA sequencing provides a high-resolution roadmap for understanding the multicellular compartmentation of specialized metabolism.</title>
        <authorList>
            <person name="Sun S."/>
            <person name="Shen X."/>
            <person name="Li Y."/>
            <person name="Li Y."/>
            <person name="Wang S."/>
            <person name="Li R."/>
            <person name="Zhang H."/>
            <person name="Shen G."/>
            <person name="Guo B."/>
            <person name="Wei J."/>
            <person name="Xu J."/>
            <person name="St-Pierre B."/>
            <person name="Chen S."/>
            <person name="Sun C."/>
        </authorList>
    </citation>
    <scope>NUCLEOTIDE SEQUENCE [LARGE SCALE GENOMIC DNA]</scope>
</reference>
<organism evidence="1 2">
    <name type="scientific">Catharanthus roseus</name>
    <name type="common">Madagascar periwinkle</name>
    <name type="synonym">Vinca rosea</name>
    <dbReference type="NCBI Taxonomy" id="4058"/>
    <lineage>
        <taxon>Eukaryota</taxon>
        <taxon>Viridiplantae</taxon>
        <taxon>Streptophyta</taxon>
        <taxon>Embryophyta</taxon>
        <taxon>Tracheophyta</taxon>
        <taxon>Spermatophyta</taxon>
        <taxon>Magnoliopsida</taxon>
        <taxon>eudicotyledons</taxon>
        <taxon>Gunneridae</taxon>
        <taxon>Pentapetalae</taxon>
        <taxon>asterids</taxon>
        <taxon>lamiids</taxon>
        <taxon>Gentianales</taxon>
        <taxon>Apocynaceae</taxon>
        <taxon>Rauvolfioideae</taxon>
        <taxon>Vinceae</taxon>
        <taxon>Catharanthinae</taxon>
        <taxon>Catharanthus</taxon>
    </lineage>
</organism>
<gene>
    <name evidence="1" type="ORF">M9H77_04312</name>
</gene>
<dbReference type="Proteomes" id="UP001060085">
    <property type="component" value="Linkage Group LG01"/>
</dbReference>
<evidence type="ECO:0000313" key="2">
    <source>
        <dbReference type="Proteomes" id="UP001060085"/>
    </source>
</evidence>
<keyword evidence="2" id="KW-1185">Reference proteome</keyword>
<dbReference type="EMBL" id="CM044701">
    <property type="protein sequence ID" value="KAI5683084.1"/>
    <property type="molecule type" value="Genomic_DNA"/>
</dbReference>
<evidence type="ECO:0000313" key="1">
    <source>
        <dbReference type="EMBL" id="KAI5683084.1"/>
    </source>
</evidence>
<accession>A0ACC0CE66</accession>
<comment type="caution">
    <text evidence="1">The sequence shown here is derived from an EMBL/GenBank/DDBJ whole genome shotgun (WGS) entry which is preliminary data.</text>
</comment>
<proteinExistence type="predicted"/>
<protein>
    <submittedName>
        <fullName evidence="1">Uncharacterized protein</fullName>
    </submittedName>
</protein>